<dbReference type="Proteomes" id="UP000640786">
    <property type="component" value="Unassembled WGS sequence"/>
</dbReference>
<protein>
    <submittedName>
        <fullName evidence="1">Uncharacterized protein</fullName>
    </submittedName>
</protein>
<name>A0ABR8RAG3_9BACI</name>
<evidence type="ECO:0000313" key="2">
    <source>
        <dbReference type="Proteomes" id="UP000640786"/>
    </source>
</evidence>
<gene>
    <name evidence="1" type="ORF">H9650_11365</name>
</gene>
<reference evidence="1 2" key="1">
    <citation type="submission" date="2020-08" db="EMBL/GenBank/DDBJ databases">
        <title>A Genomic Blueprint of the Chicken Gut Microbiome.</title>
        <authorList>
            <person name="Gilroy R."/>
            <person name="Ravi A."/>
            <person name="Getino M."/>
            <person name="Pursley I."/>
            <person name="Horton D.L."/>
            <person name="Alikhan N.-F."/>
            <person name="Baker D."/>
            <person name="Gharbi K."/>
            <person name="Hall N."/>
            <person name="Watson M."/>
            <person name="Adriaenssens E.M."/>
            <person name="Foster-Nyarko E."/>
            <person name="Jarju S."/>
            <person name="Secka A."/>
            <person name="Antonio M."/>
            <person name="Oren A."/>
            <person name="Chaudhuri R."/>
            <person name="La Ragione R.M."/>
            <person name="Hildebrand F."/>
            <person name="Pallen M.J."/>
        </authorList>
    </citation>
    <scope>NUCLEOTIDE SEQUENCE [LARGE SCALE GENOMIC DNA]</scope>
    <source>
        <strain evidence="1 2">Sa2BUA9</strain>
    </source>
</reference>
<keyword evidence="2" id="KW-1185">Reference proteome</keyword>
<dbReference type="EMBL" id="JACSQO010000005">
    <property type="protein sequence ID" value="MBD7944714.1"/>
    <property type="molecule type" value="Genomic_DNA"/>
</dbReference>
<proteinExistence type="predicted"/>
<dbReference type="RefSeq" id="WP_191697249.1">
    <property type="nucleotide sequence ID" value="NZ_JACSQO010000005.1"/>
</dbReference>
<sequence>MPEIMVFKEVIDQNSVPIIAFIKNEGQYINGKWVNGKPAEIPMSGIILPLSNDDLKYVESGTYTVKEKKLYTTLPLEIGIQVMYMNDFYTIQAFKDYREFTDVYIYLMRWREGVGLHD</sequence>
<accession>A0ABR8RAG3</accession>
<comment type="caution">
    <text evidence="1">The sequence shown here is derived from an EMBL/GenBank/DDBJ whole genome shotgun (WGS) entry which is preliminary data.</text>
</comment>
<evidence type="ECO:0000313" key="1">
    <source>
        <dbReference type="EMBL" id="MBD7944714.1"/>
    </source>
</evidence>
<organism evidence="1 2">
    <name type="scientific">Psychrobacillus faecigallinarum</name>
    <dbReference type="NCBI Taxonomy" id="2762235"/>
    <lineage>
        <taxon>Bacteria</taxon>
        <taxon>Bacillati</taxon>
        <taxon>Bacillota</taxon>
        <taxon>Bacilli</taxon>
        <taxon>Bacillales</taxon>
        <taxon>Bacillaceae</taxon>
        <taxon>Psychrobacillus</taxon>
    </lineage>
</organism>